<dbReference type="AlphaFoldDB" id="A0A195BUK8"/>
<evidence type="ECO:0000313" key="2">
    <source>
        <dbReference type="Proteomes" id="UP000078540"/>
    </source>
</evidence>
<dbReference type="Proteomes" id="UP000078540">
    <property type="component" value="Unassembled WGS sequence"/>
</dbReference>
<keyword evidence="2" id="KW-1185">Reference proteome</keyword>
<gene>
    <name evidence="1" type="ORF">ALC53_01330</name>
</gene>
<evidence type="ECO:0000313" key="1">
    <source>
        <dbReference type="EMBL" id="KYM92267.1"/>
    </source>
</evidence>
<name>A0A195BUK8_9HYME</name>
<organism evidence="1 2">
    <name type="scientific">Atta colombica</name>
    <dbReference type="NCBI Taxonomy" id="520822"/>
    <lineage>
        <taxon>Eukaryota</taxon>
        <taxon>Metazoa</taxon>
        <taxon>Ecdysozoa</taxon>
        <taxon>Arthropoda</taxon>
        <taxon>Hexapoda</taxon>
        <taxon>Insecta</taxon>
        <taxon>Pterygota</taxon>
        <taxon>Neoptera</taxon>
        <taxon>Endopterygota</taxon>
        <taxon>Hymenoptera</taxon>
        <taxon>Apocrita</taxon>
        <taxon>Aculeata</taxon>
        <taxon>Formicoidea</taxon>
        <taxon>Formicidae</taxon>
        <taxon>Myrmicinae</taxon>
        <taxon>Atta</taxon>
    </lineage>
</organism>
<accession>A0A195BUK8</accession>
<protein>
    <submittedName>
        <fullName evidence="1">Uncharacterized protein</fullName>
    </submittedName>
</protein>
<reference evidence="1 2" key="1">
    <citation type="submission" date="2015-09" db="EMBL/GenBank/DDBJ databases">
        <title>Atta colombica WGS genome.</title>
        <authorList>
            <person name="Nygaard S."/>
            <person name="Hu H."/>
            <person name="Boomsma J."/>
            <person name="Zhang G."/>
        </authorList>
    </citation>
    <scope>NUCLEOTIDE SEQUENCE [LARGE SCALE GENOMIC DNA]</scope>
    <source>
        <strain evidence="1">Treedump-2</strain>
        <tissue evidence="1">Whole body</tissue>
    </source>
</reference>
<proteinExistence type="predicted"/>
<sequence length="155" mass="18278">MLRGKEKRTIDGCRSVRGVEKREEGNRWGSGMRIDGNIRTNHRPRLAPMREERLKWEKQIKTSVPAGFRRQETKINDIISCRTDRSLPWKRNQVKKSTTRQVIFCRRSVTLSDNETEPNPHPHHGMMKRLAPLEAAYNDITYMHTRVNEKRRSGE</sequence>
<dbReference type="EMBL" id="KQ976403">
    <property type="protein sequence ID" value="KYM92267.1"/>
    <property type="molecule type" value="Genomic_DNA"/>
</dbReference>